<dbReference type="Proteomes" id="UP001304467">
    <property type="component" value="Unassembled WGS sequence"/>
</dbReference>
<protein>
    <submittedName>
        <fullName evidence="7">AI-2E family transporter</fullName>
    </submittedName>
</protein>
<comment type="similarity">
    <text evidence="2">Belongs to the autoinducer-2 exporter (AI-2E) (TC 2.A.86) family.</text>
</comment>
<evidence type="ECO:0000313" key="8">
    <source>
        <dbReference type="Proteomes" id="UP001304467"/>
    </source>
</evidence>
<dbReference type="EMBL" id="JAWRLE010000144">
    <property type="protein sequence ID" value="MEB2584073.1"/>
    <property type="molecule type" value="Genomic_DNA"/>
</dbReference>
<keyword evidence="8" id="KW-1185">Reference proteome</keyword>
<reference evidence="7 8" key="1">
    <citation type="journal article" date="2023" name="Front. Microbiol.">
        <title>Genomic analyses of Burkholderia respiratory isolates indicates two evolutionarily distinct B. anthina clades.</title>
        <authorList>
            <person name="Pham A."/>
            <person name="Volmer J.G."/>
            <person name="Chambers D.C."/>
            <person name="Smith D.J."/>
            <person name="Reid D.W."/>
            <person name="Burr L."/>
            <person name="Wells T.J."/>
        </authorList>
    </citation>
    <scope>NUCLEOTIDE SEQUENCE [LARGE SCALE GENOMIC DNA]</scope>
    <source>
        <strain evidence="7 8">BCCIQ07A</strain>
    </source>
</reference>
<comment type="caution">
    <text evidence="7">The sequence shown here is derived from an EMBL/GenBank/DDBJ whole genome shotgun (WGS) entry which is preliminary data.</text>
</comment>
<evidence type="ECO:0000256" key="1">
    <source>
        <dbReference type="ARBA" id="ARBA00004141"/>
    </source>
</evidence>
<accession>A0ABU5X0Z6</accession>
<feature type="non-terminal residue" evidence="7">
    <location>
        <position position="143"/>
    </location>
</feature>
<comment type="subcellular location">
    <subcellularLocation>
        <location evidence="1">Membrane</location>
        <topology evidence="1">Multi-pass membrane protein</topology>
    </subcellularLocation>
</comment>
<dbReference type="RefSeq" id="WP_323621524.1">
    <property type="nucleotide sequence ID" value="NZ_JAWRLE010000144.1"/>
</dbReference>
<organism evidence="7 8">
    <name type="scientific">Burkholderia anthinoferrum</name>
    <dbReference type="NCBI Taxonomy" id="3090833"/>
    <lineage>
        <taxon>Bacteria</taxon>
        <taxon>Pseudomonadati</taxon>
        <taxon>Pseudomonadota</taxon>
        <taxon>Betaproteobacteria</taxon>
        <taxon>Burkholderiales</taxon>
        <taxon>Burkholderiaceae</taxon>
        <taxon>Burkholderia</taxon>
    </lineage>
</organism>
<gene>
    <name evidence="7" type="ORF">SB593_34695</name>
</gene>
<feature type="transmembrane region" description="Helical" evidence="6">
    <location>
        <begin position="7"/>
        <end position="27"/>
    </location>
</feature>
<evidence type="ECO:0000256" key="4">
    <source>
        <dbReference type="ARBA" id="ARBA00022989"/>
    </source>
</evidence>
<proteinExistence type="inferred from homology"/>
<evidence type="ECO:0000256" key="2">
    <source>
        <dbReference type="ARBA" id="ARBA00009773"/>
    </source>
</evidence>
<name>A0ABU5X0Z6_9BURK</name>
<evidence type="ECO:0000313" key="7">
    <source>
        <dbReference type="EMBL" id="MEB2584073.1"/>
    </source>
</evidence>
<evidence type="ECO:0000256" key="6">
    <source>
        <dbReference type="SAM" id="Phobius"/>
    </source>
</evidence>
<evidence type="ECO:0000256" key="3">
    <source>
        <dbReference type="ARBA" id="ARBA00022692"/>
    </source>
</evidence>
<keyword evidence="4 6" id="KW-1133">Transmembrane helix</keyword>
<dbReference type="InterPro" id="IPR002549">
    <property type="entry name" value="AI-2E-like"/>
</dbReference>
<keyword evidence="3 6" id="KW-0812">Transmembrane</keyword>
<keyword evidence="5 6" id="KW-0472">Membrane</keyword>
<sequence>MGNISWLAALLTTFLFIIVIGVPLYFIGSQVIQQAGGVFESLSEGGGTGEYIDSISDGITDAAPVTSNFDIKSALAEMLRSFTGSVSGIFTATLSTIVSFILVVLSLFYFLKDGEKWKRYIVKVSPLADTHDNRILTMLEHAV</sequence>
<evidence type="ECO:0000256" key="5">
    <source>
        <dbReference type="ARBA" id="ARBA00023136"/>
    </source>
</evidence>
<feature type="transmembrane region" description="Helical" evidence="6">
    <location>
        <begin position="88"/>
        <end position="111"/>
    </location>
</feature>
<dbReference type="Pfam" id="PF01594">
    <property type="entry name" value="AI-2E_transport"/>
    <property type="match status" value="1"/>
</dbReference>